<keyword evidence="4" id="KW-0812">Transmembrane</keyword>
<accession>K1RN73</accession>
<dbReference type="AlphaFoldDB" id="K1RN73"/>
<dbReference type="PANTHER" id="PTHR33406">
    <property type="entry name" value="MEMBRANE PROTEIN MJ1562-RELATED"/>
    <property type="match status" value="1"/>
</dbReference>
<name>K1RN73_9ZZZZ</name>
<comment type="similarity">
    <text evidence="2">Belongs to the resistance-nodulation-cell division (RND) (TC 2.A.6) family. MmpL subfamily.</text>
</comment>
<evidence type="ECO:0000256" key="1">
    <source>
        <dbReference type="ARBA" id="ARBA00004651"/>
    </source>
</evidence>
<dbReference type="Pfam" id="PF03176">
    <property type="entry name" value="MMPL"/>
    <property type="match status" value="1"/>
</dbReference>
<feature type="non-terminal residue" evidence="8">
    <location>
        <position position="157"/>
    </location>
</feature>
<keyword evidence="3" id="KW-1003">Cell membrane</keyword>
<evidence type="ECO:0000259" key="7">
    <source>
        <dbReference type="Pfam" id="PF03176"/>
    </source>
</evidence>
<dbReference type="InterPro" id="IPR050545">
    <property type="entry name" value="Mycobact_MmpL"/>
</dbReference>
<gene>
    <name evidence="8" type="ORF">LEA_19659</name>
</gene>
<feature type="domain" description="Membrane transport protein MMPL" evidence="7">
    <location>
        <begin position="43"/>
        <end position="153"/>
    </location>
</feature>
<evidence type="ECO:0000256" key="6">
    <source>
        <dbReference type="ARBA" id="ARBA00023136"/>
    </source>
</evidence>
<reference evidence="8" key="1">
    <citation type="journal article" date="2013" name="Environ. Microbiol.">
        <title>Microbiota from the distal guts of lean and obese adolescents exhibit partial functional redundancy besides clear differences in community structure.</title>
        <authorList>
            <person name="Ferrer M."/>
            <person name="Ruiz A."/>
            <person name="Lanza F."/>
            <person name="Haange S.B."/>
            <person name="Oberbach A."/>
            <person name="Till H."/>
            <person name="Bargiela R."/>
            <person name="Campoy C."/>
            <person name="Segura M.T."/>
            <person name="Richter M."/>
            <person name="von Bergen M."/>
            <person name="Seifert J."/>
            <person name="Suarez A."/>
        </authorList>
    </citation>
    <scope>NUCLEOTIDE SEQUENCE</scope>
</reference>
<evidence type="ECO:0000256" key="2">
    <source>
        <dbReference type="ARBA" id="ARBA00010157"/>
    </source>
</evidence>
<dbReference type="EMBL" id="AJWY01013516">
    <property type="protein sequence ID" value="EKC46833.1"/>
    <property type="molecule type" value="Genomic_DNA"/>
</dbReference>
<organism evidence="8">
    <name type="scientific">human gut metagenome</name>
    <dbReference type="NCBI Taxonomy" id="408170"/>
    <lineage>
        <taxon>unclassified sequences</taxon>
        <taxon>metagenomes</taxon>
        <taxon>organismal metagenomes</taxon>
    </lineage>
</organism>
<dbReference type="PANTHER" id="PTHR33406:SF6">
    <property type="entry name" value="MEMBRANE PROTEIN YDGH-RELATED"/>
    <property type="match status" value="1"/>
</dbReference>
<keyword evidence="6" id="KW-0472">Membrane</keyword>
<keyword evidence="5" id="KW-1133">Transmembrane helix</keyword>
<evidence type="ECO:0000256" key="3">
    <source>
        <dbReference type="ARBA" id="ARBA00022475"/>
    </source>
</evidence>
<evidence type="ECO:0000313" key="8">
    <source>
        <dbReference type="EMBL" id="EKC46833.1"/>
    </source>
</evidence>
<proteinExistence type="inferred from homology"/>
<evidence type="ECO:0000256" key="4">
    <source>
        <dbReference type="ARBA" id="ARBA00022692"/>
    </source>
</evidence>
<evidence type="ECO:0000256" key="5">
    <source>
        <dbReference type="ARBA" id="ARBA00022989"/>
    </source>
</evidence>
<sequence length="157" mass="17503">MIDKMARGIAKHPKTVLIVCLILLIPSIICYLNTFVNYDILSYLPEDLNSVQGEHILDKTFNNAASAIVVIENEDQKTAVKLKEEISEIDGVSNVMWVDDIADISIPEDMLPDDLKNVFYSKDGNATLMMVQFTQGGASESTMDAIKSIRKCMNKNM</sequence>
<comment type="subcellular location">
    <subcellularLocation>
        <location evidence="1">Cell membrane</location>
        <topology evidence="1">Multi-pass membrane protein</topology>
    </subcellularLocation>
</comment>
<protein>
    <recommendedName>
        <fullName evidence="7">Membrane transport protein MMPL domain-containing protein</fullName>
    </recommendedName>
</protein>
<comment type="caution">
    <text evidence="8">The sequence shown here is derived from an EMBL/GenBank/DDBJ whole genome shotgun (WGS) entry which is preliminary data.</text>
</comment>
<dbReference type="InterPro" id="IPR004869">
    <property type="entry name" value="MMPL_dom"/>
</dbReference>
<dbReference type="GO" id="GO:0005886">
    <property type="term" value="C:plasma membrane"/>
    <property type="evidence" value="ECO:0007669"/>
    <property type="project" value="UniProtKB-SubCell"/>
</dbReference>